<reference evidence="2" key="1">
    <citation type="journal article" date="2014" name="Int. J. Syst. Evol. Microbiol.">
        <title>Complete genome sequence of Corynebacterium casei LMG S-19264T (=DSM 44701T), isolated from a smear-ripened cheese.</title>
        <authorList>
            <consortium name="US DOE Joint Genome Institute (JGI-PGF)"/>
            <person name="Walter F."/>
            <person name="Albersmeier A."/>
            <person name="Kalinowski J."/>
            <person name="Ruckert C."/>
        </authorList>
    </citation>
    <scope>NUCLEOTIDE SEQUENCE</scope>
    <source>
        <strain evidence="2">VKM Ac-1069</strain>
    </source>
</reference>
<proteinExistence type="predicted"/>
<reference evidence="2" key="2">
    <citation type="submission" date="2023-01" db="EMBL/GenBank/DDBJ databases">
        <authorList>
            <person name="Sun Q."/>
            <person name="Evtushenko L."/>
        </authorList>
    </citation>
    <scope>NUCLEOTIDE SEQUENCE</scope>
    <source>
        <strain evidence="2">VKM Ac-1069</strain>
    </source>
</reference>
<dbReference type="PANTHER" id="PTHR46623">
    <property type="entry name" value="CARBOXYMETHYLENEBUTENOLIDASE-RELATED"/>
    <property type="match status" value="1"/>
</dbReference>
<protein>
    <submittedName>
        <fullName evidence="2">Hydrolase</fullName>
    </submittedName>
</protein>
<dbReference type="Gene3D" id="3.40.50.1820">
    <property type="entry name" value="alpha/beta hydrolase"/>
    <property type="match status" value="1"/>
</dbReference>
<dbReference type="AlphaFoldDB" id="A0A9W6LAJ2"/>
<comment type="caution">
    <text evidence="2">The sequence shown here is derived from an EMBL/GenBank/DDBJ whole genome shotgun (WGS) entry which is preliminary data.</text>
</comment>
<dbReference type="InterPro" id="IPR029058">
    <property type="entry name" value="AB_hydrolase_fold"/>
</dbReference>
<evidence type="ECO:0000313" key="2">
    <source>
        <dbReference type="EMBL" id="GLL14660.1"/>
    </source>
</evidence>
<dbReference type="InterPro" id="IPR051049">
    <property type="entry name" value="Dienelactone_hydrolase-like"/>
</dbReference>
<keyword evidence="2" id="KW-0378">Hydrolase</keyword>
<evidence type="ECO:0000313" key="3">
    <source>
        <dbReference type="Proteomes" id="UP001143463"/>
    </source>
</evidence>
<dbReference type="PANTHER" id="PTHR46623:SF10">
    <property type="entry name" value="CARBOXYMETHYLENEBUTENOLIDASE HOMOLOG"/>
    <property type="match status" value="1"/>
</dbReference>
<gene>
    <name evidence="2" type="ORF">GCM10017577_58080</name>
</gene>
<dbReference type="RefSeq" id="WP_037051065.1">
    <property type="nucleotide sequence ID" value="NZ_BAAAUZ010000014.1"/>
</dbReference>
<feature type="domain" description="Dienelactone hydrolase" evidence="1">
    <location>
        <begin position="16"/>
        <end position="242"/>
    </location>
</feature>
<organism evidence="2 3">
    <name type="scientific">Pseudonocardia halophobica</name>
    <dbReference type="NCBI Taxonomy" id="29401"/>
    <lineage>
        <taxon>Bacteria</taxon>
        <taxon>Bacillati</taxon>
        <taxon>Actinomycetota</taxon>
        <taxon>Actinomycetes</taxon>
        <taxon>Pseudonocardiales</taxon>
        <taxon>Pseudonocardiaceae</taxon>
        <taxon>Pseudonocardia</taxon>
    </lineage>
</organism>
<accession>A0A9W6LAJ2</accession>
<dbReference type="GO" id="GO:0016787">
    <property type="term" value="F:hydrolase activity"/>
    <property type="evidence" value="ECO:0007669"/>
    <property type="project" value="UniProtKB-KW"/>
</dbReference>
<sequence length="246" mass="25565">MPRTALTIPAPDGECAATLHTPEGEGPWRGVLMYPDAGGVREIFLGMADHLADLGYAVLLPDVYYRAGGFEPFDVATLFSDPAERARMGELARPLTAQAIGADAAAYVDALLARPEVRGDAVGTTGYCMGGRAALIAAGALGGRVAAAASFHGGRLAVPDDPDSPHHRAADVRATVYVAGAHDDASFGPDQFALLDEALTAADVRHTLETYPAGHGFAVPDNPTHDADAEKRHWAALADLYAAALP</sequence>
<evidence type="ECO:0000259" key="1">
    <source>
        <dbReference type="Pfam" id="PF01738"/>
    </source>
</evidence>
<dbReference type="Pfam" id="PF01738">
    <property type="entry name" value="DLH"/>
    <property type="match status" value="1"/>
</dbReference>
<keyword evidence="3" id="KW-1185">Reference proteome</keyword>
<dbReference type="InterPro" id="IPR002925">
    <property type="entry name" value="Dienelactn_hydro"/>
</dbReference>
<dbReference type="EMBL" id="BSFQ01000035">
    <property type="protein sequence ID" value="GLL14660.1"/>
    <property type="molecule type" value="Genomic_DNA"/>
</dbReference>
<dbReference type="Proteomes" id="UP001143463">
    <property type="component" value="Unassembled WGS sequence"/>
</dbReference>
<name>A0A9W6LAJ2_9PSEU</name>
<dbReference type="SUPFAM" id="SSF53474">
    <property type="entry name" value="alpha/beta-Hydrolases"/>
    <property type="match status" value="1"/>
</dbReference>